<accession>A0A179BQ58</accession>
<dbReference type="InterPro" id="IPR025758">
    <property type="entry name" value="Fic/DOC_N"/>
</dbReference>
<comment type="caution">
    <text evidence="3">The sequence shown here is derived from an EMBL/GenBank/DDBJ whole genome shotgun (WGS) entry which is preliminary data.</text>
</comment>
<gene>
    <name evidence="3" type="ORF">A4U53_23835</name>
</gene>
<dbReference type="EMBL" id="LWBS01000253">
    <property type="protein sequence ID" value="OAP93792.1"/>
    <property type="molecule type" value="Genomic_DNA"/>
</dbReference>
<protein>
    <recommendedName>
        <fullName evidence="2">Fic/DOC N-terminal domain-containing protein</fullName>
    </recommendedName>
</protein>
<sequence>MPAIDVLSLLERLSLAERALGRLDGITMLLPRQELFLYMYVRKEAVLSSQIEGTQSTLSDLLRFDGEIKLPTGRGDEFAHGAPGSQDSRGRAPTVKPRDIFVQDLHIDTLKVKSRNFH</sequence>
<dbReference type="Pfam" id="PF13784">
    <property type="entry name" value="Fic_N"/>
    <property type="match status" value="1"/>
</dbReference>
<dbReference type="AlphaFoldDB" id="A0A179BQ58"/>
<organism evidence="3">
    <name type="scientific">Rhizobium leguminosarum</name>
    <dbReference type="NCBI Taxonomy" id="384"/>
    <lineage>
        <taxon>Bacteria</taxon>
        <taxon>Pseudomonadati</taxon>
        <taxon>Pseudomonadota</taxon>
        <taxon>Alphaproteobacteria</taxon>
        <taxon>Hyphomicrobiales</taxon>
        <taxon>Rhizobiaceae</taxon>
        <taxon>Rhizobium/Agrobacterium group</taxon>
        <taxon>Rhizobium</taxon>
    </lineage>
</organism>
<evidence type="ECO:0000313" key="3">
    <source>
        <dbReference type="EMBL" id="OAP93792.1"/>
    </source>
</evidence>
<evidence type="ECO:0000259" key="2">
    <source>
        <dbReference type="Pfam" id="PF13784"/>
    </source>
</evidence>
<feature type="domain" description="Fic/DOC N-terminal" evidence="2">
    <location>
        <begin position="11"/>
        <end position="67"/>
    </location>
</feature>
<proteinExistence type="predicted"/>
<name>A0A179BQ58_RHILE</name>
<reference evidence="3" key="1">
    <citation type="submission" date="2016-04" db="EMBL/GenBank/DDBJ databases">
        <title>Fast-growing isolate from the root nodules of Vavilovia formosa.</title>
        <authorList>
            <person name="Kimeklis A."/>
            <person name="Safronova V."/>
            <person name="Belimov A."/>
            <person name="Andronov E."/>
        </authorList>
    </citation>
    <scope>NUCLEOTIDE SEQUENCE [LARGE SCALE GENOMIC DNA]</scope>
    <source>
        <strain evidence="3">Vaf-46</strain>
    </source>
</reference>
<feature type="region of interest" description="Disordered" evidence="1">
    <location>
        <begin position="72"/>
        <end position="96"/>
    </location>
</feature>
<evidence type="ECO:0000256" key="1">
    <source>
        <dbReference type="SAM" id="MobiDB-lite"/>
    </source>
</evidence>